<accession>A0A5V6MDR6</accession>
<protein>
    <submittedName>
        <fullName evidence="1">DUF736 domain-containing protein</fullName>
    </submittedName>
</protein>
<gene>
    <name evidence="1" type="ORF">DLB38_26000</name>
</gene>
<organism evidence="1">
    <name type="scientific">Salmonella enterica subsp. enterica serovar Agona</name>
    <dbReference type="NCBI Taxonomy" id="58095"/>
    <lineage>
        <taxon>Bacteria</taxon>
        <taxon>Pseudomonadati</taxon>
        <taxon>Pseudomonadota</taxon>
        <taxon>Gammaproteobacteria</taxon>
        <taxon>Enterobacterales</taxon>
        <taxon>Enterobacteriaceae</taxon>
        <taxon>Salmonella</taxon>
    </lineage>
</organism>
<dbReference type="Proteomes" id="UP000839928">
    <property type="component" value="Unassembled WGS sequence"/>
</dbReference>
<comment type="caution">
    <text evidence="1">The sequence shown here is derived from an EMBL/GenBank/DDBJ whole genome shotgun (WGS) entry which is preliminary data.</text>
</comment>
<evidence type="ECO:0000313" key="1">
    <source>
        <dbReference type="EMBL" id="EBU7988112.1"/>
    </source>
</evidence>
<name>A0A5V6MDR6_SALET</name>
<proteinExistence type="predicted"/>
<dbReference type="AlphaFoldDB" id="A0A5V6MDR6"/>
<dbReference type="Pfam" id="PF05284">
    <property type="entry name" value="DUF736"/>
    <property type="match status" value="1"/>
</dbReference>
<reference evidence="1" key="1">
    <citation type="submission" date="2018-05" db="EMBL/GenBank/DDBJ databases">
        <authorList>
            <person name="Ashton P.M."/>
            <person name="Dallman T."/>
            <person name="Nair S."/>
            <person name="De Pinna E."/>
            <person name="Peters T."/>
            <person name="Grant K."/>
        </authorList>
    </citation>
    <scope>NUCLEOTIDE SEQUENCE [LARGE SCALE GENOMIC DNA]</scope>
    <source>
        <strain evidence="1">250819</strain>
    </source>
</reference>
<dbReference type="InterPro" id="IPR007948">
    <property type="entry name" value="DUF736"/>
</dbReference>
<dbReference type="EMBL" id="AAHDEP010000123">
    <property type="protein sequence ID" value="EBU7988112.1"/>
    <property type="molecule type" value="Genomic_DNA"/>
</dbReference>
<sequence length="49" mass="5449">WKKTSEAGRDYLSVAIDDPSFPATVYARLIEGENGTHDLIWSRSKPKAA</sequence>
<feature type="non-terminal residue" evidence="1">
    <location>
        <position position="1"/>
    </location>
</feature>